<accession>A0A1Y0CLR1</accession>
<dbReference type="Pfam" id="PF09902">
    <property type="entry name" value="DUF2129"/>
    <property type="match status" value="1"/>
</dbReference>
<dbReference type="Proteomes" id="UP000195573">
    <property type="component" value="Chromosome"/>
</dbReference>
<dbReference type="EMBL" id="VTET01000003">
    <property type="protein sequence ID" value="TYS72727.1"/>
    <property type="molecule type" value="Genomic_DNA"/>
</dbReference>
<dbReference type="AlphaFoldDB" id="A0A1Y0CLR1"/>
<name>A0A1Y0CLR1_9BACI</name>
<dbReference type="EMBL" id="CP020880">
    <property type="protein sequence ID" value="ART76229.1"/>
    <property type="molecule type" value="Genomic_DNA"/>
</dbReference>
<dbReference type="GeneID" id="96738622"/>
<protein>
    <recommendedName>
        <fullName evidence="2">UPF0298 protein B4U37_09330</fullName>
    </recommendedName>
</protein>
<dbReference type="InterPro" id="IPR016979">
    <property type="entry name" value="DUF2129"/>
</dbReference>
<gene>
    <name evidence="3" type="ORF">B4U37_09330</name>
    <name evidence="4" type="ORF">FZC75_06520</name>
</gene>
<evidence type="ECO:0000313" key="6">
    <source>
        <dbReference type="Proteomes" id="UP000324517"/>
    </source>
</evidence>
<dbReference type="OrthoDB" id="2990788at2"/>
<keyword evidence="5" id="KW-1185">Reference proteome</keyword>
<sequence>MLSQRQGIVVWLHSLKQAKLLRRYGNVIYISKKLKYVLFYCNSEDTEVLVEKLNRQSYVKKVEVSHKPSIKTHYENSRPDKAKEYDYKMGL</sequence>
<dbReference type="HAMAP" id="MF_01126">
    <property type="entry name" value="UPF0298"/>
    <property type="match status" value="1"/>
</dbReference>
<evidence type="ECO:0000256" key="2">
    <source>
        <dbReference type="HAMAP-Rule" id="MF_01126"/>
    </source>
</evidence>
<comment type="subcellular location">
    <subcellularLocation>
        <location evidence="2">Cytoplasm</location>
    </subcellularLocation>
</comment>
<dbReference type="GO" id="GO:0005737">
    <property type="term" value="C:cytoplasm"/>
    <property type="evidence" value="ECO:0007669"/>
    <property type="project" value="UniProtKB-SubCell"/>
</dbReference>
<evidence type="ECO:0000313" key="4">
    <source>
        <dbReference type="EMBL" id="TYS72727.1"/>
    </source>
</evidence>
<evidence type="ECO:0000313" key="3">
    <source>
        <dbReference type="EMBL" id="ART76229.1"/>
    </source>
</evidence>
<proteinExistence type="inferred from homology"/>
<reference evidence="4 6" key="2">
    <citation type="submission" date="2019-08" db="EMBL/GenBank/DDBJ databases">
        <title>Bacillus genomes from the desert of Cuatro Cienegas, Coahuila.</title>
        <authorList>
            <person name="Olmedo-Alvarez G."/>
        </authorList>
    </citation>
    <scope>NUCLEOTIDE SEQUENCE [LARGE SCALE GENOMIC DNA]</scope>
    <source>
        <strain evidence="4 6">CH98b_3T</strain>
    </source>
</reference>
<evidence type="ECO:0000256" key="1">
    <source>
        <dbReference type="ARBA" id="ARBA00022490"/>
    </source>
</evidence>
<comment type="similarity">
    <text evidence="2">Belongs to the UPF0298 family.</text>
</comment>
<dbReference type="PIRSF" id="PIRSF031653">
    <property type="entry name" value="UCP031653"/>
    <property type="match status" value="1"/>
</dbReference>
<evidence type="ECO:0000313" key="5">
    <source>
        <dbReference type="Proteomes" id="UP000195573"/>
    </source>
</evidence>
<dbReference type="Proteomes" id="UP000324517">
    <property type="component" value="Unassembled WGS sequence"/>
</dbReference>
<dbReference type="KEGG" id="bhk:B4U37_09330"/>
<reference evidence="3 5" key="1">
    <citation type="submission" date="2017-04" db="EMBL/GenBank/DDBJ databases">
        <title>Complete Genome Sequence of the Bacillus horikoshii 20a strain from Cuatro Cienegas, Coahuila, Mexico.</title>
        <authorList>
            <person name="Zarza E."/>
            <person name="Alcaraz L.D."/>
            <person name="Aguilar-Salinas B."/>
            <person name="Islas A."/>
            <person name="Olmedo-Alvarez G."/>
        </authorList>
    </citation>
    <scope>NUCLEOTIDE SEQUENCE [LARGE SCALE GENOMIC DNA]</scope>
    <source>
        <strain evidence="3 5">20a</strain>
    </source>
</reference>
<keyword evidence="1 2" id="KW-0963">Cytoplasm</keyword>
<dbReference type="NCBIfam" id="NF002777">
    <property type="entry name" value="PRK02886.1"/>
    <property type="match status" value="1"/>
</dbReference>
<dbReference type="RefSeq" id="WP_010193017.1">
    <property type="nucleotide sequence ID" value="NZ_CP020880.1"/>
</dbReference>
<organism evidence="4 6">
    <name type="scientific">Sutcliffiella horikoshii</name>
    <dbReference type="NCBI Taxonomy" id="79883"/>
    <lineage>
        <taxon>Bacteria</taxon>
        <taxon>Bacillati</taxon>
        <taxon>Bacillota</taxon>
        <taxon>Bacilli</taxon>
        <taxon>Bacillales</taxon>
        <taxon>Bacillaceae</taxon>
        <taxon>Sutcliffiella</taxon>
    </lineage>
</organism>